<keyword evidence="4" id="KW-1185">Reference proteome</keyword>
<accession>A0A7W3THK4</accession>
<dbReference type="Proteomes" id="UP000538929">
    <property type="component" value="Unassembled WGS sequence"/>
</dbReference>
<dbReference type="Pfam" id="PF00881">
    <property type="entry name" value="Nitroreductase"/>
    <property type="match status" value="1"/>
</dbReference>
<dbReference type="AlphaFoldDB" id="A0A7W3THK4"/>
<dbReference type="GO" id="GO:0016491">
    <property type="term" value="F:oxidoreductase activity"/>
    <property type="evidence" value="ECO:0007669"/>
    <property type="project" value="InterPro"/>
</dbReference>
<dbReference type="InterPro" id="IPR050627">
    <property type="entry name" value="Nitroreductase/BluB"/>
</dbReference>
<dbReference type="RefSeq" id="WP_323380142.1">
    <property type="nucleotide sequence ID" value="NZ_VKHT01001203.1"/>
</dbReference>
<dbReference type="NCBIfam" id="NF047509">
    <property type="entry name" value="Rv3131_FMN_oxido"/>
    <property type="match status" value="1"/>
</dbReference>
<organism evidence="3 4">
    <name type="scientific">Streptomyces alkaliphilus</name>
    <dbReference type="NCBI Taxonomy" id="1472722"/>
    <lineage>
        <taxon>Bacteria</taxon>
        <taxon>Bacillati</taxon>
        <taxon>Actinomycetota</taxon>
        <taxon>Actinomycetes</taxon>
        <taxon>Kitasatosporales</taxon>
        <taxon>Streptomycetaceae</taxon>
        <taxon>Streptomyces</taxon>
    </lineage>
</organism>
<gene>
    <name evidence="3" type="ORF">FNQ90_22950</name>
</gene>
<dbReference type="Gene3D" id="3.40.109.10">
    <property type="entry name" value="NADH Oxidase"/>
    <property type="match status" value="2"/>
</dbReference>
<dbReference type="InterPro" id="IPR000415">
    <property type="entry name" value="Nitroreductase-like"/>
</dbReference>
<name>A0A7W3THK4_9ACTN</name>
<evidence type="ECO:0000259" key="2">
    <source>
        <dbReference type="Pfam" id="PF00881"/>
    </source>
</evidence>
<sequence>MPIGEAVARSLVTAASLAPSLHNAQPWRFRLLADDTTLQLWADLDRVVPHADPEGRGLHLGCGAAICNLRVAAAHAELLPEVRLLPEPAEPRLLADVVFRRLPAGAPEPSEAAGLAALYPAIRARRTSRHPFLPDRIPEEELRALTEAARIEGAELIHPDAWHTATVLELLQDAEGRDGTDPARGRELERWTRTGAEAGSAVDGVPEYAFGPRERDGRTVVRDFAGRAPVPGRPEVDFESTPRLALLGTDGDRPFDWLRAGEALERVLLVATDRGLATSLSSQTLEWDELRWTTRDPMSPVSHIQMVIRLGYGPESPPTPRRPVGDILEVGRPLPPGP</sequence>
<dbReference type="PANTHER" id="PTHR23026:SF123">
    <property type="entry name" value="NAD(P)H NITROREDUCTASE RV3131-RELATED"/>
    <property type="match status" value="1"/>
</dbReference>
<comment type="caution">
    <text evidence="3">The sequence shown here is derived from an EMBL/GenBank/DDBJ whole genome shotgun (WGS) entry which is preliminary data.</text>
</comment>
<evidence type="ECO:0000313" key="4">
    <source>
        <dbReference type="Proteomes" id="UP000538929"/>
    </source>
</evidence>
<evidence type="ECO:0000256" key="1">
    <source>
        <dbReference type="SAM" id="MobiDB-lite"/>
    </source>
</evidence>
<dbReference type="SUPFAM" id="SSF55469">
    <property type="entry name" value="FMN-dependent nitroreductase-like"/>
    <property type="match status" value="2"/>
</dbReference>
<feature type="domain" description="Nitroreductase" evidence="2">
    <location>
        <begin position="122"/>
        <end position="312"/>
    </location>
</feature>
<evidence type="ECO:0000313" key="3">
    <source>
        <dbReference type="EMBL" id="MBB0246902.1"/>
    </source>
</evidence>
<dbReference type="EMBL" id="VKHT01001203">
    <property type="protein sequence ID" value="MBB0246902.1"/>
    <property type="molecule type" value="Genomic_DNA"/>
</dbReference>
<protein>
    <submittedName>
        <fullName evidence="3">Nitroreductase</fullName>
    </submittedName>
</protein>
<dbReference type="InterPro" id="IPR029479">
    <property type="entry name" value="Nitroreductase"/>
</dbReference>
<proteinExistence type="predicted"/>
<reference evidence="4" key="1">
    <citation type="submission" date="2019-10" db="EMBL/GenBank/DDBJ databases">
        <title>Streptomyces sp. nov., a novel actinobacterium isolated from alkaline environment.</title>
        <authorList>
            <person name="Golinska P."/>
        </authorList>
    </citation>
    <scope>NUCLEOTIDE SEQUENCE [LARGE SCALE GENOMIC DNA]</scope>
    <source>
        <strain evidence="4">DSM 42118</strain>
    </source>
</reference>
<feature type="region of interest" description="Disordered" evidence="1">
    <location>
        <begin position="313"/>
        <end position="338"/>
    </location>
</feature>
<dbReference type="PANTHER" id="PTHR23026">
    <property type="entry name" value="NADPH NITROREDUCTASE"/>
    <property type="match status" value="1"/>
</dbReference>